<dbReference type="RefSeq" id="WP_128744388.1">
    <property type="nucleotide sequence ID" value="NZ_CP035281.1"/>
</dbReference>
<keyword evidence="2" id="KW-1185">Reference proteome</keyword>
<accession>A0A410PS34</accession>
<gene>
    <name evidence="1" type="ORF">EQM06_00025</name>
</gene>
<dbReference type="OrthoDB" id="2082756at2"/>
<dbReference type="EMBL" id="CP035281">
    <property type="protein sequence ID" value="QAT41734.1"/>
    <property type="molecule type" value="Genomic_DNA"/>
</dbReference>
<evidence type="ECO:0000313" key="1">
    <source>
        <dbReference type="EMBL" id="QAT41734.1"/>
    </source>
</evidence>
<sequence length="156" mass="18891">MDYKIKLELNIQDIMVFVIEIEPHETAIILYEDTRRSGNLLEDFSFLYPNFYQSEKEWDDFRNLIKATVFVFKKSLLEDEEMKDFLLYIAESMIEYKPEVNPKIEFKLDKTLFEYYCEKDSDYNRFIKYLLSFTENYNGFDASITDSNHLMQKLIL</sequence>
<name>A0A410PS34_9FIRM</name>
<protein>
    <submittedName>
        <fullName evidence="1">Uncharacterized protein</fullName>
    </submittedName>
</protein>
<dbReference type="Proteomes" id="UP000287601">
    <property type="component" value="Chromosome"/>
</dbReference>
<evidence type="ECO:0000313" key="2">
    <source>
        <dbReference type="Proteomes" id="UP000287601"/>
    </source>
</evidence>
<dbReference type="AlphaFoldDB" id="A0A410PS34"/>
<dbReference type="KEGG" id="amij:EQM06_00025"/>
<reference evidence="1 2" key="1">
    <citation type="submission" date="2019-01" db="EMBL/GenBank/DDBJ databases">
        <title>Draft genomes of a novel of Aminipila strains.</title>
        <authorList>
            <person name="Ma S."/>
        </authorList>
    </citation>
    <scope>NUCLEOTIDE SEQUENCE [LARGE SCALE GENOMIC DNA]</scope>
    <source>
        <strain evidence="2">JN-39</strain>
    </source>
</reference>
<proteinExistence type="predicted"/>
<organism evidence="1 2">
    <name type="scientific">Aminipila luticellarii</name>
    <dbReference type="NCBI Taxonomy" id="2507160"/>
    <lineage>
        <taxon>Bacteria</taxon>
        <taxon>Bacillati</taxon>
        <taxon>Bacillota</taxon>
        <taxon>Clostridia</taxon>
        <taxon>Peptostreptococcales</taxon>
        <taxon>Anaerovoracaceae</taxon>
        <taxon>Aminipila</taxon>
    </lineage>
</organism>